<sequence length="321" mass="35765">MLVKTPARLIPFNNGNFGPSGSHLYYVKDGDNWGSVATRDGWANAKDFVEFNFQTRDPEEVNWYLQNFVGCTVSKDGKNYSFSSSDAVRMTDGSSQRGHIFTKNDIVTGPPVPLDDNDVARESVLKVLGETGTLSRIRFEMFTFHIDGPSYGRMKKYVEKRSIRVRHNSSLAADGRYDWESDTLNLGFTTAATVDRRSLIVHELTHAIMDERAASWLTRKRSEAIAFAAQCIYASELGYTLYNAIPGIPATGDDRKFEVGEKIAAAVARGTHKVPTSLENEMIEALKGDSHYGHYSGNTFYNGIIEREDPDWGGPVIPSQI</sequence>
<evidence type="ECO:0000313" key="2">
    <source>
        <dbReference type="Proteomes" id="UP000315700"/>
    </source>
</evidence>
<dbReference type="EMBL" id="CP036271">
    <property type="protein sequence ID" value="QDT55991.1"/>
    <property type="molecule type" value="Genomic_DNA"/>
</dbReference>
<protein>
    <submittedName>
        <fullName evidence="1">Uncharacterized protein</fullName>
    </submittedName>
</protein>
<organism evidence="1 2">
    <name type="scientific">Caulifigura coniformis</name>
    <dbReference type="NCBI Taxonomy" id="2527983"/>
    <lineage>
        <taxon>Bacteria</taxon>
        <taxon>Pseudomonadati</taxon>
        <taxon>Planctomycetota</taxon>
        <taxon>Planctomycetia</taxon>
        <taxon>Planctomycetales</taxon>
        <taxon>Planctomycetaceae</taxon>
        <taxon>Caulifigura</taxon>
    </lineage>
</organism>
<dbReference type="OrthoDB" id="243598at2"/>
<dbReference type="AlphaFoldDB" id="A0A517SIN1"/>
<name>A0A517SIN1_9PLAN</name>
<dbReference type="Proteomes" id="UP000315700">
    <property type="component" value="Chromosome"/>
</dbReference>
<keyword evidence="2" id="KW-1185">Reference proteome</keyword>
<evidence type="ECO:0000313" key="1">
    <source>
        <dbReference type="EMBL" id="QDT55991.1"/>
    </source>
</evidence>
<dbReference type="RefSeq" id="WP_145032649.1">
    <property type="nucleotide sequence ID" value="NZ_CP036271.1"/>
</dbReference>
<gene>
    <name evidence="1" type="ORF">Pan44_40400</name>
</gene>
<dbReference type="KEGG" id="ccos:Pan44_40400"/>
<proteinExistence type="predicted"/>
<dbReference type="InParanoid" id="A0A517SIN1"/>
<reference evidence="1 2" key="1">
    <citation type="submission" date="2019-02" db="EMBL/GenBank/DDBJ databases">
        <title>Deep-cultivation of Planctomycetes and their phenomic and genomic characterization uncovers novel biology.</title>
        <authorList>
            <person name="Wiegand S."/>
            <person name="Jogler M."/>
            <person name="Boedeker C."/>
            <person name="Pinto D."/>
            <person name="Vollmers J."/>
            <person name="Rivas-Marin E."/>
            <person name="Kohn T."/>
            <person name="Peeters S.H."/>
            <person name="Heuer A."/>
            <person name="Rast P."/>
            <person name="Oberbeckmann S."/>
            <person name="Bunk B."/>
            <person name="Jeske O."/>
            <person name="Meyerdierks A."/>
            <person name="Storesund J.E."/>
            <person name="Kallscheuer N."/>
            <person name="Luecker S."/>
            <person name="Lage O.M."/>
            <person name="Pohl T."/>
            <person name="Merkel B.J."/>
            <person name="Hornburger P."/>
            <person name="Mueller R.-W."/>
            <person name="Bruemmer F."/>
            <person name="Labrenz M."/>
            <person name="Spormann A.M."/>
            <person name="Op den Camp H."/>
            <person name="Overmann J."/>
            <person name="Amann R."/>
            <person name="Jetten M.S.M."/>
            <person name="Mascher T."/>
            <person name="Medema M.H."/>
            <person name="Devos D.P."/>
            <person name="Kaster A.-K."/>
            <person name="Ovreas L."/>
            <person name="Rohde M."/>
            <person name="Galperin M.Y."/>
            <person name="Jogler C."/>
        </authorList>
    </citation>
    <scope>NUCLEOTIDE SEQUENCE [LARGE SCALE GENOMIC DNA]</scope>
    <source>
        <strain evidence="1 2">Pan44</strain>
    </source>
</reference>
<accession>A0A517SIN1</accession>